<organism evidence="5 6">
    <name type="scientific">Pelotalea chapellei</name>
    <dbReference type="NCBI Taxonomy" id="44671"/>
    <lineage>
        <taxon>Bacteria</taxon>
        <taxon>Pseudomonadati</taxon>
        <taxon>Thermodesulfobacteriota</taxon>
        <taxon>Desulfuromonadia</taxon>
        <taxon>Geobacterales</taxon>
        <taxon>Geobacteraceae</taxon>
        <taxon>Pelotalea</taxon>
    </lineage>
</organism>
<evidence type="ECO:0000313" key="5">
    <source>
        <dbReference type="EMBL" id="MBT1070231.1"/>
    </source>
</evidence>
<gene>
    <name evidence="5" type="ORF">KJB30_00355</name>
</gene>
<dbReference type="SUPFAM" id="SSF52172">
    <property type="entry name" value="CheY-like"/>
    <property type="match status" value="1"/>
</dbReference>
<evidence type="ECO:0000313" key="6">
    <source>
        <dbReference type="Proteomes" id="UP000784128"/>
    </source>
</evidence>
<dbReference type="Proteomes" id="UP000784128">
    <property type="component" value="Unassembled WGS sequence"/>
</dbReference>
<keyword evidence="6" id="KW-1185">Reference proteome</keyword>
<feature type="domain" description="Response regulatory" evidence="4">
    <location>
        <begin position="18"/>
        <end position="132"/>
    </location>
</feature>
<dbReference type="InterPro" id="IPR050595">
    <property type="entry name" value="Bact_response_regulator"/>
</dbReference>
<dbReference type="CDD" id="cd00156">
    <property type="entry name" value="REC"/>
    <property type="match status" value="1"/>
</dbReference>
<feature type="modified residue" description="4-aspartylphosphate" evidence="3">
    <location>
        <position position="67"/>
    </location>
</feature>
<evidence type="ECO:0000259" key="4">
    <source>
        <dbReference type="PROSITE" id="PS50110"/>
    </source>
</evidence>
<dbReference type="Gene3D" id="3.40.50.2300">
    <property type="match status" value="1"/>
</dbReference>
<dbReference type="InterPro" id="IPR011006">
    <property type="entry name" value="CheY-like_superfamily"/>
</dbReference>
<dbReference type="PANTHER" id="PTHR44591:SF14">
    <property type="entry name" value="PROTEIN PILG"/>
    <property type="match status" value="1"/>
</dbReference>
<dbReference type="PANTHER" id="PTHR44591">
    <property type="entry name" value="STRESS RESPONSE REGULATOR PROTEIN 1"/>
    <property type="match status" value="1"/>
</dbReference>
<keyword evidence="2" id="KW-0902">Two-component regulatory system</keyword>
<protein>
    <submittedName>
        <fullName evidence="5">Response regulator</fullName>
    </submittedName>
</protein>
<dbReference type="RefSeq" id="WP_214295943.1">
    <property type="nucleotide sequence ID" value="NZ_JAHDYS010000001.1"/>
</dbReference>
<comment type="caution">
    <text evidence="5">The sequence shown here is derived from an EMBL/GenBank/DDBJ whole genome shotgun (WGS) entry which is preliminary data.</text>
</comment>
<evidence type="ECO:0000256" key="1">
    <source>
        <dbReference type="ARBA" id="ARBA00022553"/>
    </source>
</evidence>
<evidence type="ECO:0000256" key="2">
    <source>
        <dbReference type="ARBA" id="ARBA00023012"/>
    </source>
</evidence>
<accession>A0ABS5U3H9</accession>
<name>A0ABS5U3H9_9BACT</name>
<keyword evidence="1 3" id="KW-0597">Phosphoprotein</keyword>
<sequence length="149" mass="16059">MKQSQAEGNSVGTMGITEVLIVDDDSDCLQILKAYLAVEGYRVTCASDGFEALTVLKTGFFSLMLTDYNMPGLNGLELCEEARKIKPGLIMIMMTGATLNRLQADAFRLGISSLLAKPLDFSELLGVVRKLSPITPVDSTLPIGATLIR</sequence>
<reference evidence="5 6" key="1">
    <citation type="submission" date="2021-05" db="EMBL/GenBank/DDBJ databases">
        <title>The draft genome of Geobacter chapellei DSM 13688.</title>
        <authorList>
            <person name="Xu Z."/>
            <person name="Masuda Y."/>
            <person name="Itoh H."/>
            <person name="Senoo K."/>
        </authorList>
    </citation>
    <scope>NUCLEOTIDE SEQUENCE [LARGE SCALE GENOMIC DNA]</scope>
    <source>
        <strain evidence="5 6">DSM 13688</strain>
    </source>
</reference>
<dbReference type="InterPro" id="IPR001789">
    <property type="entry name" value="Sig_transdc_resp-reg_receiver"/>
</dbReference>
<evidence type="ECO:0000256" key="3">
    <source>
        <dbReference type="PROSITE-ProRule" id="PRU00169"/>
    </source>
</evidence>
<dbReference type="EMBL" id="JAHDYS010000001">
    <property type="protein sequence ID" value="MBT1070231.1"/>
    <property type="molecule type" value="Genomic_DNA"/>
</dbReference>
<proteinExistence type="predicted"/>
<dbReference type="SMART" id="SM00448">
    <property type="entry name" value="REC"/>
    <property type="match status" value="1"/>
</dbReference>
<dbReference type="Pfam" id="PF00072">
    <property type="entry name" value="Response_reg"/>
    <property type="match status" value="1"/>
</dbReference>
<dbReference type="PROSITE" id="PS50110">
    <property type="entry name" value="RESPONSE_REGULATORY"/>
    <property type="match status" value="1"/>
</dbReference>